<dbReference type="InterPro" id="IPR036837">
    <property type="entry name" value="Cation_efflux_CTD_sf"/>
</dbReference>
<evidence type="ECO:0000256" key="5">
    <source>
        <dbReference type="ARBA" id="ARBA00022989"/>
    </source>
</evidence>
<dbReference type="SUPFAM" id="SSF161111">
    <property type="entry name" value="Cation efflux protein transmembrane domain-like"/>
    <property type="match status" value="1"/>
</dbReference>
<gene>
    <name evidence="10" type="ORF">DICVIV_12463</name>
</gene>
<evidence type="ECO:0000259" key="8">
    <source>
        <dbReference type="Pfam" id="PF01545"/>
    </source>
</evidence>
<dbReference type="FunFam" id="1.20.1510.10:FF:000005">
    <property type="entry name" value="Putative Cation diffusion facilitator 1"/>
    <property type="match status" value="1"/>
</dbReference>
<comment type="similarity">
    <text evidence="2">Belongs to the cation diffusion facilitator (CDF) transporter (TC 2.A.4) family. SLC30A subfamily.</text>
</comment>
<dbReference type="Proteomes" id="UP000053766">
    <property type="component" value="Unassembled WGS sequence"/>
</dbReference>
<dbReference type="SUPFAM" id="SSF160240">
    <property type="entry name" value="Cation efflux protein cytoplasmic domain-like"/>
    <property type="match status" value="1"/>
</dbReference>
<evidence type="ECO:0000313" key="11">
    <source>
        <dbReference type="Proteomes" id="UP000053766"/>
    </source>
</evidence>
<dbReference type="InterPro" id="IPR027470">
    <property type="entry name" value="Cation_efflux_CTD"/>
</dbReference>
<feature type="domain" description="Cation efflux protein transmembrane" evidence="8">
    <location>
        <begin position="318"/>
        <end position="514"/>
    </location>
</feature>
<keyword evidence="11" id="KW-1185">Reference proteome</keyword>
<proteinExistence type="inferred from homology"/>
<dbReference type="GO" id="GO:0008324">
    <property type="term" value="F:monoatomic cation transmembrane transporter activity"/>
    <property type="evidence" value="ECO:0007669"/>
    <property type="project" value="InterPro"/>
</dbReference>
<comment type="subcellular location">
    <subcellularLocation>
        <location evidence="1">Membrane</location>
        <topology evidence="1">Multi-pass membrane protein</topology>
    </subcellularLocation>
</comment>
<dbReference type="InterPro" id="IPR002524">
    <property type="entry name" value="Cation_efflux"/>
</dbReference>
<dbReference type="OrthoDB" id="78296at2759"/>
<dbReference type="InterPro" id="IPR058533">
    <property type="entry name" value="Cation_efflux_TM"/>
</dbReference>
<dbReference type="NCBIfam" id="TIGR01297">
    <property type="entry name" value="CDF"/>
    <property type="match status" value="1"/>
</dbReference>
<keyword evidence="4 7" id="KW-0812">Transmembrane</keyword>
<protein>
    <submittedName>
        <fullName evidence="10">Cation diffusion facilitator family transporter</fullName>
    </submittedName>
</protein>
<feature type="transmembrane region" description="Helical" evidence="7">
    <location>
        <begin position="490"/>
        <end position="508"/>
    </location>
</feature>
<accession>A0A0D8XGQ9</accession>
<dbReference type="InterPro" id="IPR027469">
    <property type="entry name" value="Cation_efflux_TMD_sf"/>
</dbReference>
<sequence>MSTVNEEDESMRKIILPESYSFTKLSNNLSSTSTSQPLDKVARSCDIGVANGSADTSDTHFDLLNNDEEERLLDDLQELHITNVERRIGAAGDPRSSIIGTRHVATAPSLQSTSLIKGRTSNIAKDFVCHSSSTATVPILHSGSTPSKISLTPNELKKPKKEVSEYYKKQNELLENFKNDSEQIQVFKRARTRQRLQSSTSTDADVKEEIYQLKRNPSSKESIGNNNSSFEAIRTPSLKNTDGVLDVEPGNISQNIENLDEYERLMIQERKASNDSEFSVLNHPKISNCSHYRVKHEAAVDAAKATTKAATRLAYSTLIVNVSLMIAKAVASFLSGSLSILSSLVDSCVDITSGLVISISARMIKKRDPYLYPRGRTRLEPLSLVIISVVMGVASVQLIFGAISRIAAAYQYHVHGRGEEPTLDVSAVTVSIMVATVAVKLTLFCICQKFKSDPSIVVLAMDHRNDCLSNTVALACAWLGKMYWYYLDPIGAILVSAYILYTWVHTGWDHLSKLSGRSANPEFINRIIKVCIDHDSRISHLDTVYVYHFGTKFLVEVHIVLDEEMPLKIAHDISEALQINIESLPEPVYLFFWNYNVVGVSHRDYINGDYLSQQNKLVKCKTFLTFSYDYSSFIIFVILPWNKYFTSNYTVVFSYFVRIFRPNYF</sequence>
<dbReference type="PANTHER" id="PTHR43840">
    <property type="entry name" value="MITOCHONDRIAL METAL TRANSPORTER 1-RELATED"/>
    <property type="match status" value="1"/>
</dbReference>
<evidence type="ECO:0000256" key="1">
    <source>
        <dbReference type="ARBA" id="ARBA00004141"/>
    </source>
</evidence>
<dbReference type="Gene3D" id="3.30.70.1350">
    <property type="entry name" value="Cation efflux protein, cytoplasmic domain"/>
    <property type="match status" value="1"/>
</dbReference>
<evidence type="ECO:0000313" key="10">
    <source>
        <dbReference type="EMBL" id="KJH41556.1"/>
    </source>
</evidence>
<reference evidence="10 11" key="1">
    <citation type="submission" date="2013-11" db="EMBL/GenBank/DDBJ databases">
        <title>Draft genome of the bovine lungworm Dictyocaulus viviparus.</title>
        <authorList>
            <person name="Mitreva M."/>
        </authorList>
    </citation>
    <scope>NUCLEOTIDE SEQUENCE [LARGE SCALE GENOMIC DNA]</scope>
    <source>
        <strain evidence="10 11">HannoverDv2000</strain>
    </source>
</reference>
<evidence type="ECO:0000259" key="9">
    <source>
        <dbReference type="Pfam" id="PF16916"/>
    </source>
</evidence>
<dbReference type="Pfam" id="PF16916">
    <property type="entry name" value="ZT_dimer"/>
    <property type="match status" value="1"/>
</dbReference>
<keyword evidence="6 7" id="KW-0472">Membrane</keyword>
<feature type="transmembrane region" description="Helical" evidence="7">
    <location>
        <begin position="382"/>
        <end position="407"/>
    </location>
</feature>
<dbReference type="Pfam" id="PF01545">
    <property type="entry name" value="Cation_efflux"/>
    <property type="match status" value="1"/>
</dbReference>
<name>A0A0D8XGQ9_DICVI</name>
<feature type="domain" description="Cation efflux protein cytoplasmic" evidence="9">
    <location>
        <begin position="521"/>
        <end position="581"/>
    </location>
</feature>
<dbReference type="GO" id="GO:0016020">
    <property type="term" value="C:membrane"/>
    <property type="evidence" value="ECO:0007669"/>
    <property type="project" value="UniProtKB-SubCell"/>
</dbReference>
<keyword evidence="3" id="KW-0813">Transport</keyword>
<dbReference type="STRING" id="29172.A0A0D8XGQ9"/>
<dbReference type="EMBL" id="KN716799">
    <property type="protein sequence ID" value="KJH41556.1"/>
    <property type="molecule type" value="Genomic_DNA"/>
</dbReference>
<dbReference type="Gene3D" id="1.20.1510.10">
    <property type="entry name" value="Cation efflux protein transmembrane domain"/>
    <property type="match status" value="1"/>
</dbReference>
<dbReference type="PANTHER" id="PTHR43840:SF13">
    <property type="entry name" value="CATION EFFLUX PROTEIN CYTOPLASMIC DOMAIN-CONTAINING PROTEIN"/>
    <property type="match status" value="1"/>
</dbReference>
<evidence type="ECO:0000256" key="3">
    <source>
        <dbReference type="ARBA" id="ARBA00022448"/>
    </source>
</evidence>
<reference evidence="11" key="2">
    <citation type="journal article" date="2016" name="Sci. Rep.">
        <title>Dictyocaulus viviparus genome, variome and transcriptome elucidate lungworm biology and support future intervention.</title>
        <authorList>
            <person name="McNulty S.N."/>
            <person name="Strube C."/>
            <person name="Rosa B.A."/>
            <person name="Martin J.C."/>
            <person name="Tyagi R."/>
            <person name="Choi Y.J."/>
            <person name="Wang Q."/>
            <person name="Hallsworth Pepin K."/>
            <person name="Zhang X."/>
            <person name="Ozersky P."/>
            <person name="Wilson R.K."/>
            <person name="Sternberg P.W."/>
            <person name="Gasser R.B."/>
            <person name="Mitreva M."/>
        </authorList>
    </citation>
    <scope>NUCLEOTIDE SEQUENCE [LARGE SCALE GENOMIC DNA]</scope>
    <source>
        <strain evidence="11">HannoverDv2000</strain>
    </source>
</reference>
<feature type="transmembrane region" description="Helical" evidence="7">
    <location>
        <begin position="427"/>
        <end position="446"/>
    </location>
</feature>
<evidence type="ECO:0000256" key="2">
    <source>
        <dbReference type="ARBA" id="ARBA00008873"/>
    </source>
</evidence>
<keyword evidence="5 7" id="KW-1133">Transmembrane helix</keyword>
<feature type="transmembrane region" description="Helical" evidence="7">
    <location>
        <begin position="340"/>
        <end position="361"/>
    </location>
</feature>
<feature type="transmembrane region" description="Helical" evidence="7">
    <location>
        <begin position="313"/>
        <end position="334"/>
    </location>
</feature>
<evidence type="ECO:0000256" key="7">
    <source>
        <dbReference type="SAM" id="Phobius"/>
    </source>
</evidence>
<organism evidence="10 11">
    <name type="scientific">Dictyocaulus viviparus</name>
    <name type="common">Bovine lungworm</name>
    <dbReference type="NCBI Taxonomy" id="29172"/>
    <lineage>
        <taxon>Eukaryota</taxon>
        <taxon>Metazoa</taxon>
        <taxon>Ecdysozoa</taxon>
        <taxon>Nematoda</taxon>
        <taxon>Chromadorea</taxon>
        <taxon>Rhabditida</taxon>
        <taxon>Rhabditina</taxon>
        <taxon>Rhabditomorpha</taxon>
        <taxon>Strongyloidea</taxon>
        <taxon>Metastrongylidae</taxon>
        <taxon>Dictyocaulus</taxon>
    </lineage>
</organism>
<dbReference type="InterPro" id="IPR050291">
    <property type="entry name" value="CDF_Transporter"/>
</dbReference>
<evidence type="ECO:0000256" key="4">
    <source>
        <dbReference type="ARBA" id="ARBA00022692"/>
    </source>
</evidence>
<dbReference type="AlphaFoldDB" id="A0A0D8XGQ9"/>
<evidence type="ECO:0000256" key="6">
    <source>
        <dbReference type="ARBA" id="ARBA00023136"/>
    </source>
</evidence>